<evidence type="ECO:0000256" key="1">
    <source>
        <dbReference type="ARBA" id="ARBA00006432"/>
    </source>
</evidence>
<comment type="caution">
    <text evidence="4">The sequence shown here is derived from an EMBL/GenBank/DDBJ whole genome shotgun (WGS) entry which is preliminary data.</text>
</comment>
<evidence type="ECO:0000259" key="3">
    <source>
        <dbReference type="Pfam" id="PF00501"/>
    </source>
</evidence>
<evidence type="ECO:0000313" key="5">
    <source>
        <dbReference type="Proteomes" id="UP001527925"/>
    </source>
</evidence>
<dbReference type="InterPro" id="IPR000873">
    <property type="entry name" value="AMP-dep_synth/lig_dom"/>
</dbReference>
<dbReference type="PROSITE" id="PS00455">
    <property type="entry name" value="AMP_BINDING"/>
    <property type="match status" value="1"/>
</dbReference>
<dbReference type="PANTHER" id="PTHR24096">
    <property type="entry name" value="LONG-CHAIN-FATTY-ACID--COA LIGASE"/>
    <property type="match status" value="1"/>
</dbReference>
<feature type="domain" description="AMP-dependent synthetase/ligase" evidence="3">
    <location>
        <begin position="33"/>
        <end position="374"/>
    </location>
</feature>
<accession>A0ABR4N8Y6</accession>
<dbReference type="EMBL" id="JADGIZ020000019">
    <property type="protein sequence ID" value="KAL2916003.1"/>
    <property type="molecule type" value="Genomic_DNA"/>
</dbReference>
<name>A0ABR4N8Y6_9FUNG</name>
<dbReference type="SUPFAM" id="SSF56801">
    <property type="entry name" value="Acetyl-CoA synthetase-like"/>
    <property type="match status" value="1"/>
</dbReference>
<evidence type="ECO:0000256" key="2">
    <source>
        <dbReference type="ARBA" id="ARBA00022598"/>
    </source>
</evidence>
<dbReference type="Pfam" id="PF00501">
    <property type="entry name" value="AMP-binding"/>
    <property type="match status" value="1"/>
</dbReference>
<dbReference type="Gene3D" id="2.30.38.10">
    <property type="entry name" value="Luciferase, Domain 3"/>
    <property type="match status" value="1"/>
</dbReference>
<comment type="similarity">
    <text evidence="1">Belongs to the ATP-dependent AMP-binding enzyme family.</text>
</comment>
<reference evidence="4 5" key="1">
    <citation type="submission" date="2023-09" db="EMBL/GenBank/DDBJ databases">
        <title>Pangenome analysis of Batrachochytrium dendrobatidis and related Chytrids.</title>
        <authorList>
            <person name="Yacoub M.N."/>
            <person name="Stajich J.E."/>
            <person name="James T.Y."/>
        </authorList>
    </citation>
    <scope>NUCLEOTIDE SEQUENCE [LARGE SCALE GENOMIC DNA]</scope>
    <source>
        <strain evidence="4 5">JEL0888</strain>
    </source>
</reference>
<dbReference type="Proteomes" id="UP001527925">
    <property type="component" value="Unassembled WGS sequence"/>
</dbReference>
<dbReference type="PANTHER" id="PTHR24096:SF149">
    <property type="entry name" value="AMP-BINDING DOMAIN-CONTAINING PROTEIN-RELATED"/>
    <property type="match status" value="1"/>
</dbReference>
<sequence>MSRNNIFRSSYPEVPVPAIDVPSFVLHSPDFAARGDQPAYIDAVTGETISFRGLRLRAEAFAAGLQRTLAMPKWGVVAVYSPNTIHYPMLVFGTLIAGCTISGANPTYTADELAYQLSDSGASVLVVAAEFVANGRAAARKAGLDEKRIFVLAPQAVDGLESVFTLLRSDGPLRPVKFTADELANRAAYLCYSSGTTGRSKGVMTTHRNIVANIVQVLAIFKVAPDSTWIGVLPFYHIYGLSVSLHCAPFKGVPVVVMPKFDLERLLSAIERYKITEMFIVPPIILALAKAPIVSKYNLKSLRALISAAAPLGRELADEAAKRLNVIVTQAYGLTETSPILHGCPYDKVVSGSIGVLAPNVEARLVNPDTEKDCGHN</sequence>
<organism evidence="4 5">
    <name type="scientific">Polyrhizophydium stewartii</name>
    <dbReference type="NCBI Taxonomy" id="2732419"/>
    <lineage>
        <taxon>Eukaryota</taxon>
        <taxon>Fungi</taxon>
        <taxon>Fungi incertae sedis</taxon>
        <taxon>Chytridiomycota</taxon>
        <taxon>Chytridiomycota incertae sedis</taxon>
        <taxon>Chytridiomycetes</taxon>
        <taxon>Rhizophydiales</taxon>
        <taxon>Rhizophydiales incertae sedis</taxon>
        <taxon>Polyrhizophydium</taxon>
    </lineage>
</organism>
<evidence type="ECO:0000313" key="4">
    <source>
        <dbReference type="EMBL" id="KAL2916003.1"/>
    </source>
</evidence>
<protein>
    <recommendedName>
        <fullName evidence="3">AMP-dependent synthetase/ligase domain-containing protein</fullName>
    </recommendedName>
</protein>
<gene>
    <name evidence="4" type="ORF">HK105_204427</name>
</gene>
<dbReference type="Gene3D" id="3.40.50.980">
    <property type="match status" value="2"/>
</dbReference>
<keyword evidence="2" id="KW-0436">Ligase</keyword>
<dbReference type="InterPro" id="IPR020845">
    <property type="entry name" value="AMP-binding_CS"/>
</dbReference>
<keyword evidence="5" id="KW-1185">Reference proteome</keyword>
<proteinExistence type="inferred from homology"/>